<feature type="transmembrane region" description="Helical" evidence="2">
    <location>
        <begin position="61"/>
        <end position="79"/>
    </location>
</feature>
<feature type="transmembrane region" description="Helical" evidence="2">
    <location>
        <begin position="131"/>
        <end position="152"/>
    </location>
</feature>
<feature type="transmembrane region" description="Helical" evidence="2">
    <location>
        <begin position="191"/>
        <end position="211"/>
    </location>
</feature>
<dbReference type="PANTHER" id="PTHR11328:SF24">
    <property type="entry name" value="MAJOR FACILITATOR SUPERFAMILY (MFS) PROFILE DOMAIN-CONTAINING PROTEIN"/>
    <property type="match status" value="1"/>
</dbReference>
<organism evidence="3 4">
    <name type="scientific">Piscinibacterium candidicorallinum</name>
    <dbReference type="NCBI Taxonomy" id="1793872"/>
    <lineage>
        <taxon>Bacteria</taxon>
        <taxon>Pseudomonadati</taxon>
        <taxon>Pseudomonadota</taxon>
        <taxon>Betaproteobacteria</taxon>
        <taxon>Burkholderiales</taxon>
        <taxon>Piscinibacterium</taxon>
    </lineage>
</organism>
<comment type="similarity">
    <text evidence="1">Belongs to the sodium:galactoside symporter (TC 2.A.2) family.</text>
</comment>
<reference evidence="4" key="1">
    <citation type="journal article" date="2019" name="Int. J. Syst. Evol. Microbiol.">
        <title>The Global Catalogue of Microorganisms (GCM) 10K type strain sequencing project: providing services to taxonomists for standard genome sequencing and annotation.</title>
        <authorList>
            <consortium name="The Broad Institute Genomics Platform"/>
            <consortium name="The Broad Institute Genome Sequencing Center for Infectious Disease"/>
            <person name="Wu L."/>
            <person name="Ma J."/>
        </authorList>
    </citation>
    <scope>NUCLEOTIDE SEQUENCE [LARGE SCALE GENOMIC DNA]</scope>
    <source>
        <strain evidence="4">KCTC 52168</strain>
    </source>
</reference>
<evidence type="ECO:0000256" key="1">
    <source>
        <dbReference type="ARBA" id="ARBA00009617"/>
    </source>
</evidence>
<evidence type="ECO:0000313" key="3">
    <source>
        <dbReference type="EMBL" id="MFC3148440.1"/>
    </source>
</evidence>
<comment type="caution">
    <text evidence="3">The sequence shown here is derived from an EMBL/GenBank/DDBJ whole genome shotgun (WGS) entry which is preliminary data.</text>
</comment>
<feature type="transmembrane region" description="Helical" evidence="2">
    <location>
        <begin position="278"/>
        <end position="298"/>
    </location>
</feature>
<dbReference type="SUPFAM" id="SSF103473">
    <property type="entry name" value="MFS general substrate transporter"/>
    <property type="match status" value="1"/>
</dbReference>
<accession>A0ABV7H3S4</accession>
<feature type="transmembrane region" description="Helical" evidence="2">
    <location>
        <begin position="370"/>
        <end position="394"/>
    </location>
</feature>
<feature type="transmembrane region" description="Helical" evidence="2">
    <location>
        <begin position="33"/>
        <end position="54"/>
    </location>
</feature>
<evidence type="ECO:0000313" key="4">
    <source>
        <dbReference type="Proteomes" id="UP001595556"/>
    </source>
</evidence>
<dbReference type="EMBL" id="JBHRTI010000007">
    <property type="protein sequence ID" value="MFC3148440.1"/>
    <property type="molecule type" value="Genomic_DNA"/>
</dbReference>
<dbReference type="InterPro" id="IPR039672">
    <property type="entry name" value="MFS_2"/>
</dbReference>
<dbReference type="Pfam" id="PF13347">
    <property type="entry name" value="MFS_2"/>
    <property type="match status" value="1"/>
</dbReference>
<dbReference type="InterPro" id="IPR036259">
    <property type="entry name" value="MFS_trans_sf"/>
</dbReference>
<keyword evidence="2" id="KW-0812">Transmembrane</keyword>
<feature type="transmembrane region" description="Helical" evidence="2">
    <location>
        <begin position="99"/>
        <end position="119"/>
    </location>
</feature>
<feature type="transmembrane region" description="Helical" evidence="2">
    <location>
        <begin position="329"/>
        <end position="349"/>
    </location>
</feature>
<dbReference type="Proteomes" id="UP001595556">
    <property type="component" value="Unassembled WGS sequence"/>
</dbReference>
<dbReference type="Gene3D" id="1.20.1250.20">
    <property type="entry name" value="MFS general substrate transporter like domains"/>
    <property type="match status" value="1"/>
</dbReference>
<dbReference type="PANTHER" id="PTHR11328">
    <property type="entry name" value="MAJOR FACILITATOR SUPERFAMILY DOMAIN-CONTAINING PROTEIN"/>
    <property type="match status" value="1"/>
</dbReference>
<dbReference type="RefSeq" id="WP_377304414.1">
    <property type="nucleotide sequence ID" value="NZ_CP180191.1"/>
</dbReference>
<feature type="transmembrane region" description="Helical" evidence="2">
    <location>
        <begin position="305"/>
        <end position="323"/>
    </location>
</feature>
<keyword evidence="4" id="KW-1185">Reference proteome</keyword>
<gene>
    <name evidence="3" type="ORF">ACFOEN_12485</name>
</gene>
<keyword evidence="2" id="KW-0472">Membrane</keyword>
<feature type="transmembrane region" description="Helical" evidence="2">
    <location>
        <begin position="243"/>
        <end position="266"/>
    </location>
</feature>
<evidence type="ECO:0000256" key="2">
    <source>
        <dbReference type="SAM" id="Phobius"/>
    </source>
</evidence>
<sequence>MTAPAAHATAEHRAASAGAGDASGAARLGLGSLGAYAAFGLPLALLATPVNLFVPALYEQATTLSLALIGVLLFGTRLVDAIVDPLLGAWVDAQKRTGQYWRPILLASLPMTAGFIALLNPPAGMGTVAAAAWLSGSIVLVYIAYSLATVAYQGWGSELATDDAGRTRVTAGREGLGLVGVIVASILFQQAGLPALVGVFVVLMLVGLLLLGRFAPRPLAAGGVPADGRHGWAVPLGSARMRWLLAIFTLNALAPSITATLFQFFVTDRLGLKEHIGTFLALYFLAGAASMPVWVWLAKRFDLQGLWLAGMLASIASFVWAFNLGTGDFTAFAVICLLSGLAFGADLALPPALLARVIDANQHRGEREGVYFGLWNFANKLVFSLAALIALPLLQSLGYSPGSSAAEPLQALAVSYALVPCALKLLAFGLLAAAWRGQKI</sequence>
<feature type="transmembrane region" description="Helical" evidence="2">
    <location>
        <begin position="414"/>
        <end position="435"/>
    </location>
</feature>
<name>A0ABV7H3S4_9BURK</name>
<protein>
    <submittedName>
        <fullName evidence="3">MFS transporter</fullName>
    </submittedName>
</protein>
<keyword evidence="2" id="KW-1133">Transmembrane helix</keyword>
<proteinExistence type="inferred from homology"/>